<organism evidence="1 2">
    <name type="scientific">Flagellimonas profundi</name>
    <dbReference type="NCBI Taxonomy" id="2915620"/>
    <lineage>
        <taxon>Bacteria</taxon>
        <taxon>Pseudomonadati</taxon>
        <taxon>Bacteroidota</taxon>
        <taxon>Flavobacteriia</taxon>
        <taxon>Flavobacteriales</taxon>
        <taxon>Flavobacteriaceae</taxon>
        <taxon>Flagellimonas</taxon>
    </lineage>
</organism>
<comment type="caution">
    <text evidence="1">The sequence shown here is derived from an EMBL/GenBank/DDBJ whole genome shotgun (WGS) entry which is preliminary data.</text>
</comment>
<name>A0ABS3FJ18_9FLAO</name>
<dbReference type="Proteomes" id="UP000664807">
    <property type="component" value="Unassembled WGS sequence"/>
</dbReference>
<sequence>MTRINNADQILAKGGFSVGADFTAYGTTIYVTRDINFTLDLQFREGRYKIEIMDLSMSTSGVEIPFIFMNMDFEAYRDYSRKVLTETDMPGTKAALKRLNNDKKARKDYDGQKNHYDQIFPQIVDEIESIDSSLLAYMKSEVKADDDW</sequence>
<evidence type="ECO:0000313" key="2">
    <source>
        <dbReference type="Proteomes" id="UP000664807"/>
    </source>
</evidence>
<gene>
    <name evidence="1" type="ORF">J0654_16050</name>
</gene>
<evidence type="ECO:0000313" key="1">
    <source>
        <dbReference type="EMBL" id="MBO0343168.1"/>
    </source>
</evidence>
<dbReference type="EMBL" id="JAFLNM010000004">
    <property type="protein sequence ID" value="MBO0343168.1"/>
    <property type="molecule type" value="Genomic_DNA"/>
</dbReference>
<evidence type="ECO:0008006" key="3">
    <source>
        <dbReference type="Google" id="ProtNLM"/>
    </source>
</evidence>
<keyword evidence="2" id="KW-1185">Reference proteome</keyword>
<accession>A0ABS3FJ18</accession>
<proteinExistence type="predicted"/>
<reference evidence="1 2" key="1">
    <citation type="submission" date="2021-03" db="EMBL/GenBank/DDBJ databases">
        <title>Muricauda lutimaris sp. nov. and Muricauda ruestringensis sp. nov, two marine members of the Flavobacteriaceae isolated from deep sea sediments of Western Pacific.</title>
        <authorList>
            <person name="Zhao S."/>
            <person name="Liu R."/>
        </authorList>
    </citation>
    <scope>NUCLEOTIDE SEQUENCE [LARGE SCALE GENOMIC DNA]</scope>
    <source>
        <strain evidence="1 2">BC31-3-A3</strain>
    </source>
</reference>
<protein>
    <recommendedName>
        <fullName evidence="3">DUF4369 domain-containing protein</fullName>
    </recommendedName>
</protein>
<dbReference type="RefSeq" id="WP_207030134.1">
    <property type="nucleotide sequence ID" value="NZ_JAFLNM010000004.1"/>
</dbReference>